<organism evidence="2 3">
    <name type="scientific">Rhodopseudomonas palustris</name>
    <dbReference type="NCBI Taxonomy" id="1076"/>
    <lineage>
        <taxon>Bacteria</taxon>
        <taxon>Pseudomonadati</taxon>
        <taxon>Pseudomonadota</taxon>
        <taxon>Alphaproteobacteria</taxon>
        <taxon>Hyphomicrobiales</taxon>
        <taxon>Nitrobacteraceae</taxon>
        <taxon>Rhodopseudomonas</taxon>
    </lineage>
</organism>
<evidence type="ECO:0000313" key="2">
    <source>
        <dbReference type="EMBL" id="PZA11277.1"/>
    </source>
</evidence>
<sequence length="94" mass="10144">MGAVRRYHHRSGEGVGRVSGLAGRSPFGRPNVRPVLASTRVGASRRPSTGSAKQSRVSHIELDCFVASLLAMTVDVWGRSYHIDALARSDQARS</sequence>
<reference evidence="2 3" key="1">
    <citation type="submission" date="2018-06" db="EMBL/GenBank/DDBJ databases">
        <title>Draft Whole-Genome Sequence of the purple photosynthetic bacterium Rhodospeudomonas palustris XCP.</title>
        <authorList>
            <person name="Rayyan A."/>
            <person name="Meyer T.E."/>
            <person name="Kyndt J.A."/>
        </authorList>
    </citation>
    <scope>NUCLEOTIDE SEQUENCE [LARGE SCALE GENOMIC DNA]</scope>
    <source>
        <strain evidence="2 3">XCP</strain>
    </source>
</reference>
<dbReference type="EMBL" id="QKQS01000023">
    <property type="protein sequence ID" value="PZA11277.1"/>
    <property type="molecule type" value="Genomic_DNA"/>
</dbReference>
<comment type="caution">
    <text evidence="2">The sequence shown here is derived from an EMBL/GenBank/DDBJ whole genome shotgun (WGS) entry which is preliminary data.</text>
</comment>
<dbReference type="Proteomes" id="UP000248134">
    <property type="component" value="Unassembled WGS sequence"/>
</dbReference>
<name>A0A323UGB3_RHOPL</name>
<protein>
    <submittedName>
        <fullName evidence="2">Uncharacterized protein</fullName>
    </submittedName>
</protein>
<gene>
    <name evidence="2" type="ORF">DNX69_18470</name>
</gene>
<accession>A0A323UGB3</accession>
<evidence type="ECO:0000313" key="3">
    <source>
        <dbReference type="Proteomes" id="UP000248134"/>
    </source>
</evidence>
<evidence type="ECO:0000256" key="1">
    <source>
        <dbReference type="SAM" id="MobiDB-lite"/>
    </source>
</evidence>
<feature type="region of interest" description="Disordered" evidence="1">
    <location>
        <begin position="1"/>
        <end position="33"/>
    </location>
</feature>
<dbReference type="AlphaFoldDB" id="A0A323UGB3"/>
<dbReference type="OrthoDB" id="9952472at2"/>
<proteinExistence type="predicted"/>